<accession>A0A9P8CZV7</accession>
<name>A0A9P8CZV7_MORAP</name>
<evidence type="ECO:0000313" key="2">
    <source>
        <dbReference type="Proteomes" id="UP000717515"/>
    </source>
</evidence>
<protein>
    <submittedName>
        <fullName evidence="1">Uncharacterized protein</fullName>
    </submittedName>
</protein>
<evidence type="ECO:0000313" key="1">
    <source>
        <dbReference type="EMBL" id="KAG9320650.1"/>
    </source>
</evidence>
<organism evidence="1 2">
    <name type="scientific">Mortierella alpina</name>
    <name type="common">Oleaginous fungus</name>
    <name type="synonym">Mortierella renispora</name>
    <dbReference type="NCBI Taxonomy" id="64518"/>
    <lineage>
        <taxon>Eukaryota</taxon>
        <taxon>Fungi</taxon>
        <taxon>Fungi incertae sedis</taxon>
        <taxon>Mucoromycota</taxon>
        <taxon>Mortierellomycotina</taxon>
        <taxon>Mortierellomycetes</taxon>
        <taxon>Mortierellales</taxon>
        <taxon>Mortierellaceae</taxon>
        <taxon>Mortierella</taxon>
    </lineage>
</organism>
<dbReference type="EMBL" id="JAIFTL010000270">
    <property type="protein sequence ID" value="KAG9320650.1"/>
    <property type="molecule type" value="Genomic_DNA"/>
</dbReference>
<sequence length="85" mass="9114">MGLRTQKVPRARKHRVASGAIASNGVAVRGLVFDTTRRKPPPLPPGVPDSPLRGVAMVGVKKPLPQMVQQQLAADILPTIERLCT</sequence>
<dbReference type="AlphaFoldDB" id="A0A9P8CZV7"/>
<reference evidence="1" key="1">
    <citation type="submission" date="2021-07" db="EMBL/GenBank/DDBJ databases">
        <title>Draft genome of Mortierella alpina, strain LL118, isolated from an aspen leaf litter sample.</title>
        <authorList>
            <person name="Yang S."/>
            <person name="Vinatzer B.A."/>
        </authorList>
    </citation>
    <scope>NUCLEOTIDE SEQUENCE</scope>
    <source>
        <strain evidence="1">LL118</strain>
    </source>
</reference>
<comment type="caution">
    <text evidence="1">The sequence shown here is derived from an EMBL/GenBank/DDBJ whole genome shotgun (WGS) entry which is preliminary data.</text>
</comment>
<gene>
    <name evidence="1" type="ORF">KVV02_002352</name>
</gene>
<proteinExistence type="predicted"/>
<dbReference type="Proteomes" id="UP000717515">
    <property type="component" value="Unassembled WGS sequence"/>
</dbReference>